<keyword evidence="3" id="KW-1185">Reference proteome</keyword>
<name>A0ABR2TH43_9ROSI</name>
<proteinExistence type="predicted"/>
<dbReference type="EMBL" id="JBBPBN010000005">
    <property type="protein sequence ID" value="KAK9036810.1"/>
    <property type="molecule type" value="Genomic_DNA"/>
</dbReference>
<evidence type="ECO:0000313" key="2">
    <source>
        <dbReference type="EMBL" id="KAK9036810.1"/>
    </source>
</evidence>
<accession>A0ABR2TH43</accession>
<dbReference type="Proteomes" id="UP001396334">
    <property type="component" value="Unassembled WGS sequence"/>
</dbReference>
<keyword evidence="1" id="KW-1133">Transmembrane helix</keyword>
<reference evidence="2 3" key="1">
    <citation type="journal article" date="2024" name="G3 (Bethesda)">
        <title>Genome assembly of Hibiscus sabdariffa L. provides insights into metabolisms of medicinal natural products.</title>
        <authorList>
            <person name="Kim T."/>
        </authorList>
    </citation>
    <scope>NUCLEOTIDE SEQUENCE [LARGE SCALE GENOMIC DNA]</scope>
    <source>
        <strain evidence="2">TK-2024</strain>
        <tissue evidence="2">Old leaves</tissue>
    </source>
</reference>
<evidence type="ECO:0000313" key="3">
    <source>
        <dbReference type="Proteomes" id="UP001396334"/>
    </source>
</evidence>
<keyword evidence="1" id="KW-0812">Transmembrane</keyword>
<organism evidence="2 3">
    <name type="scientific">Hibiscus sabdariffa</name>
    <name type="common">roselle</name>
    <dbReference type="NCBI Taxonomy" id="183260"/>
    <lineage>
        <taxon>Eukaryota</taxon>
        <taxon>Viridiplantae</taxon>
        <taxon>Streptophyta</taxon>
        <taxon>Embryophyta</taxon>
        <taxon>Tracheophyta</taxon>
        <taxon>Spermatophyta</taxon>
        <taxon>Magnoliopsida</taxon>
        <taxon>eudicotyledons</taxon>
        <taxon>Gunneridae</taxon>
        <taxon>Pentapetalae</taxon>
        <taxon>rosids</taxon>
        <taxon>malvids</taxon>
        <taxon>Malvales</taxon>
        <taxon>Malvaceae</taxon>
        <taxon>Malvoideae</taxon>
        <taxon>Hibiscus</taxon>
    </lineage>
</organism>
<evidence type="ECO:0000256" key="1">
    <source>
        <dbReference type="SAM" id="Phobius"/>
    </source>
</evidence>
<protein>
    <recommendedName>
        <fullName evidence="4">Secreted protein</fullName>
    </recommendedName>
</protein>
<evidence type="ECO:0008006" key="4">
    <source>
        <dbReference type="Google" id="ProtNLM"/>
    </source>
</evidence>
<feature type="transmembrane region" description="Helical" evidence="1">
    <location>
        <begin position="6"/>
        <end position="23"/>
    </location>
</feature>
<keyword evidence="1" id="KW-0472">Membrane</keyword>
<gene>
    <name evidence="2" type="ORF">V6N11_021737</name>
</gene>
<comment type="caution">
    <text evidence="2">The sequence shown here is derived from an EMBL/GenBank/DDBJ whole genome shotgun (WGS) entry which is preliminary data.</text>
</comment>
<sequence>MVSSGVFRGFVTVLIPSLFVLFLRGMYEGRTSVHGSSRDSGGRTEAIASRWIGARSNVPQMNGPDALKT</sequence>